<dbReference type="AlphaFoldDB" id="A0A073B2S9"/>
<name>A0A073B2S9_9PSEU</name>
<dbReference type="PANTHER" id="PTHR13789">
    <property type="entry name" value="MONOOXYGENASE"/>
    <property type="match status" value="1"/>
</dbReference>
<keyword evidence="1" id="KW-0560">Oxidoreductase</keyword>
<gene>
    <name evidence="4" type="ORF">GU90_01325</name>
</gene>
<dbReference type="eggNOG" id="COG0654">
    <property type="taxonomic scope" value="Bacteria"/>
</dbReference>
<feature type="domain" description="FAD-binding" evidence="3">
    <location>
        <begin position="8"/>
        <end position="347"/>
    </location>
</feature>
<dbReference type="GO" id="GO:0071949">
    <property type="term" value="F:FAD binding"/>
    <property type="evidence" value="ECO:0007669"/>
    <property type="project" value="InterPro"/>
</dbReference>
<proteinExistence type="predicted"/>
<comment type="caution">
    <text evidence="4">The sequence shown here is derived from an EMBL/GenBank/DDBJ whole genome shotgun (WGS) entry which is preliminary data.</text>
</comment>
<dbReference type="Proteomes" id="UP000031419">
    <property type="component" value="Unassembled WGS sequence"/>
</dbReference>
<dbReference type="PANTHER" id="PTHR13789:SF309">
    <property type="entry name" value="PUTATIVE (AFU_ORTHOLOGUE AFUA_6G14510)-RELATED"/>
    <property type="match status" value="1"/>
</dbReference>
<dbReference type="PRINTS" id="PR00420">
    <property type="entry name" value="RNGMNOXGNASE"/>
</dbReference>
<dbReference type="Pfam" id="PF01494">
    <property type="entry name" value="FAD_binding_3"/>
    <property type="match status" value="1"/>
</dbReference>
<protein>
    <recommendedName>
        <fullName evidence="3">FAD-binding domain-containing protein</fullName>
    </recommendedName>
</protein>
<accession>A0A073B2S9</accession>
<dbReference type="InterPro" id="IPR002938">
    <property type="entry name" value="FAD-bd"/>
</dbReference>
<dbReference type="Gene3D" id="3.50.50.60">
    <property type="entry name" value="FAD/NAD(P)-binding domain"/>
    <property type="match status" value="1"/>
</dbReference>
<dbReference type="NCBIfam" id="NF005313">
    <property type="entry name" value="PRK06847.1"/>
    <property type="match status" value="1"/>
</dbReference>
<dbReference type="InterPro" id="IPR050493">
    <property type="entry name" value="FAD-dep_Monooxygenase_BioMet"/>
</dbReference>
<evidence type="ECO:0000256" key="1">
    <source>
        <dbReference type="ARBA" id="ARBA00023002"/>
    </source>
</evidence>
<reference evidence="4 5" key="1">
    <citation type="submission" date="2014-06" db="EMBL/GenBank/DDBJ databases">
        <title>Saccharopolyspora rectivirgula DSM-43113 Genome sequencing.</title>
        <authorList>
            <person name="Barrera C."/>
            <person name="Millon L."/>
            <person name="Rognon B."/>
            <person name="Zaugg C."/>
            <person name="Monod M."/>
        </authorList>
    </citation>
    <scope>NUCLEOTIDE SEQUENCE [LARGE SCALE GENOMIC DNA]</scope>
    <source>
        <strain evidence="4 5">DSM 43113</strain>
    </source>
</reference>
<evidence type="ECO:0000259" key="3">
    <source>
        <dbReference type="Pfam" id="PF01494"/>
    </source>
</evidence>
<dbReference type="GO" id="GO:0004497">
    <property type="term" value="F:monooxygenase activity"/>
    <property type="evidence" value="ECO:0007669"/>
    <property type="project" value="UniProtKB-KW"/>
</dbReference>
<evidence type="ECO:0000256" key="2">
    <source>
        <dbReference type="ARBA" id="ARBA00023033"/>
    </source>
</evidence>
<keyword evidence="5" id="KW-1185">Reference proteome</keyword>
<dbReference type="STRING" id="28042.GU90_01325"/>
<organism evidence="4 5">
    <name type="scientific">Saccharopolyspora rectivirgula</name>
    <dbReference type="NCBI Taxonomy" id="28042"/>
    <lineage>
        <taxon>Bacteria</taxon>
        <taxon>Bacillati</taxon>
        <taxon>Actinomycetota</taxon>
        <taxon>Actinomycetes</taxon>
        <taxon>Pseudonocardiales</taxon>
        <taxon>Pseudonocardiaceae</taxon>
        <taxon>Saccharopolyspora</taxon>
    </lineage>
</organism>
<sequence length="380" mass="40897">MIDVGRGNVLIVGGGIGGLTTAIALRNADYDVHVVELRPGLRSSVAGAGIIQPVNALRALEAIGCAQECLDAGFSSTAWGRVLDVEGNVIGEMPGATIPGSGLPPLNGLTRPRLHEILTRKAREAGAVIEYGKTFTELADTPNGVDVRYSDGTREVVDIVVGADGVHSEVRAHVLGETAKPVYNGQFAFRCNIPREPEIDRIILQKGPSGTAGFVPLAQDLAYLFYSTSWDRDDRPHPDELDEVLRERLAPFGGLTGRVRDKHINDPSVIVVRPEEWLIAPPPWHEGRIVLIGDAVHAVTPQLGQGAAQAIEDGVVLAECLSGGNGLEEAFARYAERRYERCKLIVESSVQIGEWDVNPTEDVDHAGLTQRVLGRMVQPI</sequence>
<dbReference type="EMBL" id="JNVU01000005">
    <property type="protein sequence ID" value="KEI45871.1"/>
    <property type="molecule type" value="Genomic_DNA"/>
</dbReference>
<dbReference type="InterPro" id="IPR036188">
    <property type="entry name" value="FAD/NAD-bd_sf"/>
</dbReference>
<dbReference type="SUPFAM" id="SSF51905">
    <property type="entry name" value="FAD/NAD(P)-binding domain"/>
    <property type="match status" value="1"/>
</dbReference>
<evidence type="ECO:0000313" key="5">
    <source>
        <dbReference type="Proteomes" id="UP000031419"/>
    </source>
</evidence>
<keyword evidence="2" id="KW-0503">Monooxygenase</keyword>
<evidence type="ECO:0000313" key="4">
    <source>
        <dbReference type="EMBL" id="KEI45871.1"/>
    </source>
</evidence>